<protein>
    <submittedName>
        <fullName evidence="5">Dephospho-CoA kinase</fullName>
        <ecNumber evidence="5">2.7.-.-</ecNumber>
    </submittedName>
</protein>
<reference evidence="5 6" key="1">
    <citation type="submission" date="2015-02" db="EMBL/GenBank/DDBJ databases">
        <title>Single-cell genomics of uncultivated deep-branching MTB reveals a conserved set of magnetosome genes.</title>
        <authorList>
            <person name="Kolinko S."/>
            <person name="Richter M."/>
            <person name="Glockner F.O."/>
            <person name="Brachmann A."/>
            <person name="Schuler D."/>
        </authorList>
    </citation>
    <scope>NUCLEOTIDE SEQUENCE [LARGE SCALE GENOMIC DNA]</scope>
    <source>
        <strain evidence="5">TM-1</strain>
    </source>
</reference>
<dbReference type="Pfam" id="PF01121">
    <property type="entry name" value="CoaE"/>
    <property type="match status" value="1"/>
</dbReference>
<name>A0A0F3GLH5_9BACT</name>
<keyword evidence="6" id="KW-1185">Reference proteome</keyword>
<feature type="non-terminal residue" evidence="5">
    <location>
        <position position="47"/>
    </location>
</feature>
<evidence type="ECO:0000256" key="4">
    <source>
        <dbReference type="ARBA" id="ARBA00022993"/>
    </source>
</evidence>
<dbReference type="InterPro" id="IPR001977">
    <property type="entry name" value="Depp_CoAkinase"/>
</dbReference>
<keyword evidence="5" id="KW-0808">Transferase</keyword>
<keyword evidence="3" id="KW-0067">ATP-binding</keyword>
<dbReference type="GO" id="GO:0004140">
    <property type="term" value="F:dephospho-CoA kinase activity"/>
    <property type="evidence" value="ECO:0007669"/>
    <property type="project" value="InterPro"/>
</dbReference>
<dbReference type="InterPro" id="IPR027417">
    <property type="entry name" value="P-loop_NTPase"/>
</dbReference>
<dbReference type="AlphaFoldDB" id="A0A0F3GLH5"/>
<evidence type="ECO:0000256" key="3">
    <source>
        <dbReference type="ARBA" id="ARBA00022840"/>
    </source>
</evidence>
<proteinExistence type="inferred from homology"/>
<dbReference type="EC" id="2.7.-.-" evidence="5"/>
<evidence type="ECO:0000313" key="6">
    <source>
        <dbReference type="Proteomes" id="UP000033423"/>
    </source>
</evidence>
<evidence type="ECO:0000313" key="5">
    <source>
        <dbReference type="EMBL" id="KJU82697.1"/>
    </source>
</evidence>
<comment type="similarity">
    <text evidence="1">Belongs to the CoaE family.</text>
</comment>
<keyword evidence="4" id="KW-0173">Coenzyme A biosynthesis</keyword>
<accession>A0A0F3GLH5</accession>
<keyword evidence="2" id="KW-0547">Nucleotide-binding</keyword>
<sequence length="47" mass="4912">MLVGLTGNFGTGKSTVLELFRVLGAVTVSADEVVHRLLGLDAIKEAL</sequence>
<dbReference type="GO" id="GO:0005524">
    <property type="term" value="F:ATP binding"/>
    <property type="evidence" value="ECO:0007669"/>
    <property type="project" value="UniProtKB-KW"/>
</dbReference>
<gene>
    <name evidence="5" type="ORF">MBAV_005108</name>
</gene>
<keyword evidence="5" id="KW-0418">Kinase</keyword>
<comment type="caution">
    <text evidence="5">The sequence shown here is derived from an EMBL/GenBank/DDBJ whole genome shotgun (WGS) entry which is preliminary data.</text>
</comment>
<dbReference type="GO" id="GO:0015937">
    <property type="term" value="P:coenzyme A biosynthetic process"/>
    <property type="evidence" value="ECO:0007669"/>
    <property type="project" value="UniProtKB-KW"/>
</dbReference>
<organism evidence="5 6">
    <name type="scientific">Candidatus Magnetobacterium bavaricum</name>
    <dbReference type="NCBI Taxonomy" id="29290"/>
    <lineage>
        <taxon>Bacteria</taxon>
        <taxon>Pseudomonadati</taxon>
        <taxon>Nitrospirota</taxon>
        <taxon>Thermodesulfovibrionia</taxon>
        <taxon>Thermodesulfovibrionales</taxon>
        <taxon>Candidatus Magnetobacteriaceae</taxon>
        <taxon>Candidatus Magnetobacterium</taxon>
    </lineage>
</organism>
<evidence type="ECO:0000256" key="1">
    <source>
        <dbReference type="ARBA" id="ARBA00009018"/>
    </source>
</evidence>
<dbReference type="SUPFAM" id="SSF52540">
    <property type="entry name" value="P-loop containing nucleoside triphosphate hydrolases"/>
    <property type="match status" value="1"/>
</dbReference>
<dbReference type="EMBL" id="LACI01002203">
    <property type="protein sequence ID" value="KJU82697.1"/>
    <property type="molecule type" value="Genomic_DNA"/>
</dbReference>
<dbReference type="PROSITE" id="PS51219">
    <property type="entry name" value="DPCK"/>
    <property type="match status" value="1"/>
</dbReference>
<evidence type="ECO:0000256" key="2">
    <source>
        <dbReference type="ARBA" id="ARBA00022741"/>
    </source>
</evidence>
<dbReference type="Gene3D" id="3.40.50.300">
    <property type="entry name" value="P-loop containing nucleotide triphosphate hydrolases"/>
    <property type="match status" value="1"/>
</dbReference>
<dbReference type="Proteomes" id="UP000033423">
    <property type="component" value="Unassembled WGS sequence"/>
</dbReference>